<proteinExistence type="inferred from homology"/>
<keyword evidence="4" id="KW-0862">Zinc</keyword>
<dbReference type="InterPro" id="IPR020843">
    <property type="entry name" value="ER"/>
</dbReference>
<evidence type="ECO:0000256" key="6">
    <source>
        <dbReference type="SAM" id="MobiDB-lite"/>
    </source>
</evidence>
<reference evidence="8 9" key="1">
    <citation type="submission" date="2020-06" db="EMBL/GenBank/DDBJ databases">
        <authorList>
            <person name="Kim S.-J."/>
            <person name="Park S.-J."/>
        </authorList>
    </citation>
    <scope>NUCLEOTIDE SEQUENCE [LARGE SCALE GENOMIC DNA]</scope>
    <source>
        <strain evidence="8 9">SW-151</strain>
    </source>
</reference>
<organism evidence="8 9">
    <name type="scientific">Parasphingorhabdus flavimaris</name>
    <dbReference type="NCBI Taxonomy" id="266812"/>
    <lineage>
        <taxon>Bacteria</taxon>
        <taxon>Pseudomonadati</taxon>
        <taxon>Pseudomonadota</taxon>
        <taxon>Alphaproteobacteria</taxon>
        <taxon>Sphingomonadales</taxon>
        <taxon>Sphingomonadaceae</taxon>
        <taxon>Parasphingorhabdus</taxon>
    </lineage>
</organism>
<evidence type="ECO:0000256" key="5">
    <source>
        <dbReference type="ARBA" id="ARBA00023002"/>
    </source>
</evidence>
<evidence type="ECO:0000256" key="4">
    <source>
        <dbReference type="ARBA" id="ARBA00022833"/>
    </source>
</evidence>
<evidence type="ECO:0000256" key="1">
    <source>
        <dbReference type="ARBA" id="ARBA00001947"/>
    </source>
</evidence>
<name>A0ABX2N5R0_9SPHN</name>
<dbReference type="CDD" id="cd08255">
    <property type="entry name" value="2-desacetyl-2-hydroxyethyl_bacteriochlorophyllide_like"/>
    <property type="match status" value="1"/>
</dbReference>
<dbReference type="PANTHER" id="PTHR43350:SF19">
    <property type="entry name" value="D-GULOSIDE 3-DEHYDROGENASE"/>
    <property type="match status" value="1"/>
</dbReference>
<feature type="domain" description="Enoyl reductase (ER)" evidence="7">
    <location>
        <begin position="52"/>
        <end position="361"/>
    </location>
</feature>
<comment type="similarity">
    <text evidence="2">Belongs to the zinc-containing alcohol dehydrogenase family.</text>
</comment>
<dbReference type="EMBL" id="JABWMH010000004">
    <property type="protein sequence ID" value="NVD29033.1"/>
    <property type="molecule type" value="Genomic_DNA"/>
</dbReference>
<evidence type="ECO:0000313" key="8">
    <source>
        <dbReference type="EMBL" id="NVD29033.1"/>
    </source>
</evidence>
<evidence type="ECO:0000259" key="7">
    <source>
        <dbReference type="SMART" id="SM00829"/>
    </source>
</evidence>
<dbReference type="Gene3D" id="3.90.180.10">
    <property type="entry name" value="Medium-chain alcohol dehydrogenases, catalytic domain"/>
    <property type="match status" value="2"/>
</dbReference>
<dbReference type="SMART" id="SM00829">
    <property type="entry name" value="PKS_ER"/>
    <property type="match status" value="1"/>
</dbReference>
<dbReference type="Pfam" id="PF22725">
    <property type="entry name" value="GFO_IDH_MocA_C3"/>
    <property type="match status" value="1"/>
</dbReference>
<protein>
    <submittedName>
        <fullName evidence="8">Gfo/Idh/MocA family oxidoreductase</fullName>
    </submittedName>
</protein>
<evidence type="ECO:0000256" key="2">
    <source>
        <dbReference type="ARBA" id="ARBA00008072"/>
    </source>
</evidence>
<dbReference type="SUPFAM" id="SSF55347">
    <property type="entry name" value="Glyceraldehyde-3-phosphate dehydrogenase-like, C-terminal domain"/>
    <property type="match status" value="1"/>
</dbReference>
<dbReference type="Gene3D" id="3.40.50.720">
    <property type="entry name" value="NAD(P)-binding Rossmann-like Domain"/>
    <property type="match status" value="2"/>
</dbReference>
<sequence>MKQIIQDMSSGATSLIDSPRPAPSPSSLVIDTECSLISVGTERMLVDFGKASLISKARQQPDKVAQVLNKVRTDGLTTTVEAVRSKLSQPIPLGYSNVGIVADAGSDTRGFSVGDRVLSNGPHAETVRVPQNLCALIPDNVPDEHAAFTVVGSIGLQGVRLAQPTIGESVVVMGAGLIGLMTIQILLANGCRVLAIDFDGTKLALAESWGAEICNLSDAADPVSAGMAFSAGRGVDAVLITASTKSDDPVRHAAQMSRKRGRIVLVGVTGLNLSRDDFYQKELSFQVSCSYGPGRYDHSYEEDGQDYPLGFVRWTEQRNFEAILDLMSSGKIDVSAMISKTLPFEEAPVAFQGLANDKGLLGVLLKYESAPETRLARTVKIGTVRVGASINKPRIAVIGAGNYASRILVPALAKIGANIGPIVTSGGLSGAITAKRFGVEKAGTDIDQILSDSEIIAAVVATQHNTHASITARLLNAGKSVFVEKPLAIDRAQLELVRSAYEKQVAVGSAVRLMVGYNRRYSPYTIKMKSLLDKVNGPKSFIMTMNAGAIPADVWIQDRDIGGGRIIGEACHLIDLMRFLAGNEIVEIKSQKMGESKFELITEDKAIILLRFADGSHGSIHYLANGAPSFPKERIEVFANGGILQIDNFKNLRGFGWPGFRKKGGLKQDKGQEACINQFYQAICNGMSSPIPPEEIFEVAEATIKAAEILREQR</sequence>
<dbReference type="Pfam" id="PF00107">
    <property type="entry name" value="ADH_zinc_N"/>
    <property type="match status" value="1"/>
</dbReference>
<feature type="compositionally biased region" description="Polar residues" evidence="6">
    <location>
        <begin position="1"/>
        <end position="16"/>
    </location>
</feature>
<evidence type="ECO:0000313" key="9">
    <source>
        <dbReference type="Proteomes" id="UP000652427"/>
    </source>
</evidence>
<comment type="cofactor">
    <cofactor evidence="1">
        <name>Zn(2+)</name>
        <dbReference type="ChEBI" id="CHEBI:29105"/>
    </cofactor>
</comment>
<dbReference type="SUPFAM" id="SSF51735">
    <property type="entry name" value="NAD(P)-binding Rossmann-fold domains"/>
    <property type="match status" value="2"/>
</dbReference>
<dbReference type="Pfam" id="PF01408">
    <property type="entry name" value="GFO_IDH_MocA"/>
    <property type="match status" value="1"/>
</dbReference>
<dbReference type="SUPFAM" id="SSF50129">
    <property type="entry name" value="GroES-like"/>
    <property type="match status" value="1"/>
</dbReference>
<dbReference type="InterPro" id="IPR055170">
    <property type="entry name" value="GFO_IDH_MocA-like_dom"/>
</dbReference>
<evidence type="ECO:0000256" key="3">
    <source>
        <dbReference type="ARBA" id="ARBA00022723"/>
    </source>
</evidence>
<feature type="region of interest" description="Disordered" evidence="6">
    <location>
        <begin position="1"/>
        <end position="27"/>
    </location>
</feature>
<keyword evidence="3" id="KW-0479">Metal-binding</keyword>
<gene>
    <name evidence="8" type="ORF">HUO14_14125</name>
</gene>
<dbReference type="PANTHER" id="PTHR43350">
    <property type="entry name" value="NAD-DEPENDENT ALCOHOL DEHYDROGENASE"/>
    <property type="match status" value="1"/>
</dbReference>
<dbReference type="InterPro" id="IPR036291">
    <property type="entry name" value="NAD(P)-bd_dom_sf"/>
</dbReference>
<dbReference type="InterPro" id="IPR000683">
    <property type="entry name" value="Gfo/Idh/MocA-like_OxRdtase_N"/>
</dbReference>
<comment type="caution">
    <text evidence="8">The sequence shown here is derived from an EMBL/GenBank/DDBJ whole genome shotgun (WGS) entry which is preliminary data.</text>
</comment>
<dbReference type="InterPro" id="IPR011032">
    <property type="entry name" value="GroES-like_sf"/>
</dbReference>
<keyword evidence="5" id="KW-0560">Oxidoreductase</keyword>
<dbReference type="Proteomes" id="UP000652427">
    <property type="component" value="Unassembled WGS sequence"/>
</dbReference>
<dbReference type="InterPro" id="IPR013149">
    <property type="entry name" value="ADH-like_C"/>
</dbReference>
<keyword evidence="9" id="KW-1185">Reference proteome</keyword>
<dbReference type="Gene3D" id="3.30.360.10">
    <property type="entry name" value="Dihydrodipicolinate Reductase, domain 2"/>
    <property type="match status" value="1"/>
</dbReference>
<dbReference type="RefSeq" id="WP_176280470.1">
    <property type="nucleotide sequence ID" value="NZ_JABWMH010000004.1"/>
</dbReference>
<accession>A0ABX2N5R0</accession>